<dbReference type="Proteomes" id="UP001201463">
    <property type="component" value="Unassembled WGS sequence"/>
</dbReference>
<evidence type="ECO:0000256" key="1">
    <source>
        <dbReference type="SAM" id="SignalP"/>
    </source>
</evidence>
<sequence>MRNRLLAALAPLALAASAHAAPVNLVVNGSFEANAVPNGVWMNVASVQGWQVVGGPGTGFEVRDNVIGTAHGGRNFIELDTNGNTTIEQVFGNLVGGAAYDLSFWYSPRVGLPAATTGMGVLWNGQSLAGTIAAAGGNANLWTEYHFTVTAQSGVNSLRFASLGTSDSLGANLDDVSLVAQVPEPSTPALLGLGLCGLAWMRRRKA</sequence>
<accession>A0ABS8XHC3</accession>
<evidence type="ECO:0000313" key="4">
    <source>
        <dbReference type="Proteomes" id="UP001201463"/>
    </source>
</evidence>
<comment type="caution">
    <text evidence="3">The sequence shown here is derived from an EMBL/GenBank/DDBJ whole genome shotgun (WGS) entry which is preliminary data.</text>
</comment>
<feature type="signal peptide" evidence="1">
    <location>
        <begin position="1"/>
        <end position="20"/>
    </location>
</feature>
<name>A0ABS8XHC3_9BURK</name>
<keyword evidence="4" id="KW-1185">Reference proteome</keyword>
<dbReference type="SUPFAM" id="SSF49785">
    <property type="entry name" value="Galactose-binding domain-like"/>
    <property type="match status" value="1"/>
</dbReference>
<protein>
    <submittedName>
        <fullName evidence="3">PEP-CTERM sorting domain-containing protein</fullName>
    </submittedName>
</protein>
<evidence type="ECO:0000313" key="3">
    <source>
        <dbReference type="EMBL" id="MCE4537973.1"/>
    </source>
</evidence>
<gene>
    <name evidence="3" type="ORF">LXT12_12010</name>
</gene>
<dbReference type="NCBIfam" id="TIGR02595">
    <property type="entry name" value="PEP_CTERM"/>
    <property type="match status" value="1"/>
</dbReference>
<proteinExistence type="predicted"/>
<dbReference type="InterPro" id="IPR013424">
    <property type="entry name" value="Ice-binding_C"/>
</dbReference>
<dbReference type="Gene3D" id="2.60.120.260">
    <property type="entry name" value="Galactose-binding domain-like"/>
    <property type="match status" value="1"/>
</dbReference>
<reference evidence="3 4" key="1">
    <citation type="submission" date="2021-12" db="EMBL/GenBank/DDBJ databases">
        <title>Genome seq of p7.</title>
        <authorList>
            <person name="Seo T."/>
        </authorList>
    </citation>
    <scope>NUCLEOTIDE SEQUENCE [LARGE SCALE GENOMIC DNA]</scope>
    <source>
        <strain evidence="3 4">P7</strain>
    </source>
</reference>
<keyword evidence="1" id="KW-0732">Signal</keyword>
<dbReference type="RefSeq" id="WP_233392318.1">
    <property type="nucleotide sequence ID" value="NZ_JAJTWT010000004.1"/>
</dbReference>
<dbReference type="Pfam" id="PF07589">
    <property type="entry name" value="PEP-CTERM"/>
    <property type="match status" value="1"/>
</dbReference>
<evidence type="ECO:0000259" key="2">
    <source>
        <dbReference type="Pfam" id="PF07589"/>
    </source>
</evidence>
<dbReference type="EMBL" id="JAJTWT010000004">
    <property type="protein sequence ID" value="MCE4537973.1"/>
    <property type="molecule type" value="Genomic_DNA"/>
</dbReference>
<organism evidence="3 4">
    <name type="scientific">Pelomonas caseinilytica</name>
    <dbReference type="NCBI Taxonomy" id="2906763"/>
    <lineage>
        <taxon>Bacteria</taxon>
        <taxon>Pseudomonadati</taxon>
        <taxon>Pseudomonadota</taxon>
        <taxon>Betaproteobacteria</taxon>
        <taxon>Burkholderiales</taxon>
        <taxon>Sphaerotilaceae</taxon>
        <taxon>Roseateles</taxon>
    </lineage>
</organism>
<feature type="chain" id="PRO_5045994556" evidence="1">
    <location>
        <begin position="21"/>
        <end position="206"/>
    </location>
</feature>
<feature type="domain" description="Ice-binding protein C-terminal" evidence="2">
    <location>
        <begin position="181"/>
        <end position="203"/>
    </location>
</feature>
<dbReference type="InterPro" id="IPR008979">
    <property type="entry name" value="Galactose-bd-like_sf"/>
</dbReference>